<proteinExistence type="predicted"/>
<evidence type="ECO:0000313" key="3">
    <source>
        <dbReference type="Proteomes" id="UP000287857"/>
    </source>
</evidence>
<dbReference type="RefSeq" id="WP_125982861.1">
    <property type="nucleotide sequence ID" value="NZ_NGJS01000001.1"/>
</dbReference>
<dbReference type="InterPro" id="IPR003772">
    <property type="entry name" value="YceD"/>
</dbReference>
<reference evidence="2 3" key="1">
    <citation type="submission" date="2017-05" db="EMBL/GenBank/DDBJ databases">
        <title>Vagococcus spp. assemblies.</title>
        <authorList>
            <person name="Gulvik C.A."/>
        </authorList>
    </citation>
    <scope>NUCLEOTIDE SEQUENCE [LARGE SCALE GENOMIC DNA]</scope>
    <source>
        <strain evidence="2 3">SS1995</strain>
    </source>
</reference>
<name>A0A430A264_9ENTE</name>
<sequence length="187" mass="21433">MKWSLTELNKFRGTQIDFDETVDILESLKRRESSIISMTPVHVTGFIDVDPTSYIAHYTMETILTLPSTRSLTPVDLPMSLTIDEVYMTEQQLAYLPSDISDEEKSLIMPLEKDLIDLQNAVEDFILLNLPLQVLTEEEEHSNDMPKGEFWNVISEEDYSETVKSESESTVDPRLAKLSELLNEDNK</sequence>
<evidence type="ECO:0008006" key="4">
    <source>
        <dbReference type="Google" id="ProtNLM"/>
    </source>
</evidence>
<gene>
    <name evidence="2" type="ORF">CBF37_00540</name>
</gene>
<comment type="caution">
    <text evidence="2">The sequence shown here is derived from an EMBL/GenBank/DDBJ whole genome shotgun (WGS) entry which is preliminary data.</text>
</comment>
<accession>A0A430A264</accession>
<organism evidence="2 3">
    <name type="scientific">Vagococcus vulneris</name>
    <dbReference type="NCBI Taxonomy" id="1977869"/>
    <lineage>
        <taxon>Bacteria</taxon>
        <taxon>Bacillati</taxon>
        <taxon>Bacillota</taxon>
        <taxon>Bacilli</taxon>
        <taxon>Lactobacillales</taxon>
        <taxon>Enterococcaceae</taxon>
        <taxon>Vagococcus</taxon>
    </lineage>
</organism>
<dbReference type="Pfam" id="PF02620">
    <property type="entry name" value="YceD"/>
    <property type="match status" value="1"/>
</dbReference>
<feature type="region of interest" description="Disordered" evidence="1">
    <location>
        <begin position="161"/>
        <end position="187"/>
    </location>
</feature>
<protein>
    <recommendedName>
        <fullName evidence="4">Nucleic acid-binding protein</fullName>
    </recommendedName>
</protein>
<evidence type="ECO:0000313" key="2">
    <source>
        <dbReference type="EMBL" id="RSU00536.1"/>
    </source>
</evidence>
<evidence type="ECO:0000256" key="1">
    <source>
        <dbReference type="SAM" id="MobiDB-lite"/>
    </source>
</evidence>
<dbReference type="OrthoDB" id="9790372at2"/>
<dbReference type="AlphaFoldDB" id="A0A430A264"/>
<keyword evidence="3" id="KW-1185">Reference proteome</keyword>
<dbReference type="EMBL" id="NGJS01000001">
    <property type="protein sequence ID" value="RSU00536.1"/>
    <property type="molecule type" value="Genomic_DNA"/>
</dbReference>
<dbReference type="Proteomes" id="UP000287857">
    <property type="component" value="Unassembled WGS sequence"/>
</dbReference>